<gene>
    <name evidence="3" type="ORF">N0F65_004141</name>
</gene>
<reference evidence="3" key="2">
    <citation type="journal article" date="2023" name="Microbiol Resour">
        <title>Decontamination and Annotation of the Draft Genome Sequence of the Oomycete Lagenidium giganteum ARSEF 373.</title>
        <authorList>
            <person name="Morgan W.R."/>
            <person name="Tartar A."/>
        </authorList>
    </citation>
    <scope>NUCLEOTIDE SEQUENCE</scope>
    <source>
        <strain evidence="3">ARSEF 373</strain>
    </source>
</reference>
<dbReference type="AlphaFoldDB" id="A0AAV2ZEI6"/>
<dbReference type="Proteomes" id="UP001146120">
    <property type="component" value="Unassembled WGS sequence"/>
</dbReference>
<reference evidence="3" key="1">
    <citation type="submission" date="2022-11" db="EMBL/GenBank/DDBJ databases">
        <authorList>
            <person name="Morgan W.R."/>
            <person name="Tartar A."/>
        </authorList>
    </citation>
    <scope>NUCLEOTIDE SEQUENCE</scope>
    <source>
        <strain evidence="3">ARSEF 373</strain>
    </source>
</reference>
<dbReference type="InterPro" id="IPR055261">
    <property type="entry name" value="PI_transfer_N"/>
</dbReference>
<evidence type="ECO:0000313" key="3">
    <source>
        <dbReference type="EMBL" id="DBA03724.1"/>
    </source>
</evidence>
<name>A0AAV2ZEI6_9STRA</name>
<feature type="compositionally biased region" description="Basic and acidic residues" evidence="1">
    <location>
        <begin position="57"/>
        <end position="78"/>
    </location>
</feature>
<feature type="region of interest" description="Disordered" evidence="1">
    <location>
        <begin position="57"/>
        <end position="96"/>
    </location>
</feature>
<feature type="domain" description="Phosphatidylinositol transfer protein N-terminal" evidence="2">
    <location>
        <begin position="29"/>
        <end position="73"/>
    </location>
</feature>
<evidence type="ECO:0000259" key="2">
    <source>
        <dbReference type="Pfam" id="PF02121"/>
    </source>
</evidence>
<dbReference type="Pfam" id="PF02121">
    <property type="entry name" value="IP_trans"/>
    <property type="match status" value="1"/>
</dbReference>
<organism evidence="3 4">
    <name type="scientific">Lagenidium giganteum</name>
    <dbReference type="NCBI Taxonomy" id="4803"/>
    <lineage>
        <taxon>Eukaryota</taxon>
        <taxon>Sar</taxon>
        <taxon>Stramenopiles</taxon>
        <taxon>Oomycota</taxon>
        <taxon>Peronosporomycetes</taxon>
        <taxon>Pythiales</taxon>
        <taxon>Pythiaceae</taxon>
    </lineage>
</organism>
<comment type="caution">
    <text evidence="3">The sequence shown here is derived from an EMBL/GenBank/DDBJ whole genome shotgun (WGS) entry which is preliminary data.</text>
</comment>
<dbReference type="Gene3D" id="3.30.530.20">
    <property type="match status" value="1"/>
</dbReference>
<dbReference type="EMBL" id="DAKRPA010000016">
    <property type="protein sequence ID" value="DBA03724.1"/>
    <property type="molecule type" value="Genomic_DNA"/>
</dbReference>
<keyword evidence="4" id="KW-1185">Reference proteome</keyword>
<evidence type="ECO:0000313" key="4">
    <source>
        <dbReference type="Proteomes" id="UP001146120"/>
    </source>
</evidence>
<dbReference type="GO" id="GO:0005548">
    <property type="term" value="F:phospholipid transporter activity"/>
    <property type="evidence" value="ECO:0007669"/>
    <property type="project" value="InterPro"/>
</dbReference>
<proteinExistence type="predicted"/>
<dbReference type="PANTHER" id="PTHR10658">
    <property type="entry name" value="PHOSPHATIDYLINOSITOL TRANSFER PROTEIN"/>
    <property type="match status" value="1"/>
</dbReference>
<accession>A0AAV2ZEI6</accession>
<feature type="non-terminal residue" evidence="3">
    <location>
        <position position="1"/>
    </location>
</feature>
<sequence length="363" mass="40170">TGAQAALSKLDRTTSAPCRNAPTTVCSRPLHMTVNDFQIAQLFMVVDASEKLTGDGEGVEILKNEPYDNTDGHGRGPDYDDDDGVTAPRTSELSGHVEQMKVSPISQWEVPRNKCQYTLKHYYWQLLSRCRRWRRTCRTYFAVASQDARRARPWLHWNASRSCSRCRTCSKTASRLPSTTACGSRCARSASKKVCADTVAATAPIAPHALNSVKDFSLLLPRTPLRGNTPLKLRPTGLRVAVEGEQDDLDAHQQTRAQPMGMNAMCQSRRASASTIGSKANDFQMITHRSRISGWKPPAGCGRWLVSVSGAWATSCCYFWIPPTANHRSALHSCGVVWSVGGCWRCRLIHVMGSCQQQTWPVS</sequence>
<evidence type="ECO:0000256" key="1">
    <source>
        <dbReference type="SAM" id="MobiDB-lite"/>
    </source>
</evidence>
<dbReference type="InterPro" id="IPR023393">
    <property type="entry name" value="START-like_dom_sf"/>
</dbReference>
<dbReference type="SUPFAM" id="SSF55961">
    <property type="entry name" value="Bet v1-like"/>
    <property type="match status" value="1"/>
</dbReference>
<dbReference type="PANTHER" id="PTHR10658:SF11">
    <property type="entry name" value="VIBRATOR, ISOFORM B"/>
    <property type="match status" value="1"/>
</dbReference>
<protein>
    <recommendedName>
        <fullName evidence="2">Phosphatidylinositol transfer protein N-terminal domain-containing protein</fullName>
    </recommendedName>
</protein>
<dbReference type="InterPro" id="IPR001666">
    <property type="entry name" value="PI_transfer"/>
</dbReference>